<organism evidence="2 3">
    <name type="scientific">Pochonia chlamydosporia 170</name>
    <dbReference type="NCBI Taxonomy" id="1380566"/>
    <lineage>
        <taxon>Eukaryota</taxon>
        <taxon>Fungi</taxon>
        <taxon>Dikarya</taxon>
        <taxon>Ascomycota</taxon>
        <taxon>Pezizomycotina</taxon>
        <taxon>Sordariomycetes</taxon>
        <taxon>Hypocreomycetidae</taxon>
        <taxon>Hypocreales</taxon>
        <taxon>Clavicipitaceae</taxon>
        <taxon>Pochonia</taxon>
    </lineage>
</organism>
<dbReference type="STRING" id="1380566.A0A179FTQ7"/>
<dbReference type="OrthoDB" id="194358at2759"/>
<dbReference type="PANTHER" id="PTHR10622">
    <property type="entry name" value="HET DOMAIN-CONTAINING PROTEIN"/>
    <property type="match status" value="1"/>
</dbReference>
<comment type="caution">
    <text evidence="2">The sequence shown here is derived from an EMBL/GenBank/DDBJ whole genome shotgun (WGS) entry which is preliminary data.</text>
</comment>
<gene>
    <name evidence="2" type="ORF">VFPPC_05119</name>
</gene>
<reference evidence="2 3" key="1">
    <citation type="journal article" date="2016" name="PLoS Pathog.">
        <title>Biosynthesis of antibiotic leucinostatins in bio-control fungus Purpureocillium lilacinum and their inhibition on phytophthora revealed by genome mining.</title>
        <authorList>
            <person name="Wang G."/>
            <person name="Liu Z."/>
            <person name="Lin R."/>
            <person name="Li E."/>
            <person name="Mao Z."/>
            <person name="Ling J."/>
            <person name="Yang Y."/>
            <person name="Yin W.B."/>
            <person name="Xie B."/>
        </authorList>
    </citation>
    <scope>NUCLEOTIDE SEQUENCE [LARGE SCALE GENOMIC DNA]</scope>
    <source>
        <strain evidence="2">170</strain>
    </source>
</reference>
<dbReference type="Proteomes" id="UP000078397">
    <property type="component" value="Unassembled WGS sequence"/>
</dbReference>
<accession>A0A179FTQ7</accession>
<dbReference type="AlphaFoldDB" id="A0A179FTQ7"/>
<dbReference type="RefSeq" id="XP_018145824.1">
    <property type="nucleotide sequence ID" value="XM_018284362.1"/>
</dbReference>
<sequence length="638" mass="72955">MRLINTSTLQLEDFLGDEVPSYAILSHTWTKEEVTLQEWQKSKWATRSKAGYKKVRAACAVAKAQNHKWLWADAVCIDKTSSADLSEAINSMYAWYRESAECFAYLVDVDTRVRVGNQVQADVTKSRWFTRGWTVQELLAPSHLTFYDKQWKRLGTKEHYSEAIEAKTGIDSEFMVLYDDERHGIPVFQRMTWFAGRKTTRIEDVAYCMLGVFDINMPLLYGEGRKAFMRLQHEILRKQNDHTIFAWVNSRPFLTRRVLATSSEAFADFRDLMVANLQNFWSRKAPYHMTNIGISIRLPLLRTARDLIGFLEVKACGIDEEVPGVDPRGLCVMESQLAIVLQGGDRDNFSESPRILSRALNPTRPLHICYKLPPPLSIDVFLEVESHGLSPFELEATKPGFGMNCESRYGLFLIFKHDSNPSPPLWISSHPSFCLSIPHSLLVFPAYDETWIEKTADIGDVTFRARTTAVILCITEGGWSNCIANVSGVCIMFMLSTVVEEKAGEVTDKAVLFAIAVESPRFRDRLDSLHGNKQSYSFNSIDNKTCPMASVDTSTLCESHDDFWNKRRDSHPMKVLEEETEQYLKESVLLDNWESHRFCPKVFMLRWDAAMRGIQGLRTSVWLAYPTTQGPRRVIELL</sequence>
<dbReference type="KEGG" id="pchm:VFPPC_05119"/>
<keyword evidence="3" id="KW-1185">Reference proteome</keyword>
<dbReference type="Pfam" id="PF06985">
    <property type="entry name" value="HET"/>
    <property type="match status" value="1"/>
</dbReference>
<evidence type="ECO:0000259" key="1">
    <source>
        <dbReference type="Pfam" id="PF06985"/>
    </source>
</evidence>
<dbReference type="GeneID" id="28848356"/>
<protein>
    <submittedName>
        <fullName evidence="2">HET domain-containing protein</fullName>
    </submittedName>
</protein>
<dbReference type="InterPro" id="IPR010730">
    <property type="entry name" value="HET"/>
</dbReference>
<evidence type="ECO:0000313" key="2">
    <source>
        <dbReference type="EMBL" id="OAQ68974.1"/>
    </source>
</evidence>
<name>A0A179FTQ7_METCM</name>
<proteinExistence type="predicted"/>
<feature type="domain" description="Heterokaryon incompatibility" evidence="1">
    <location>
        <begin position="22"/>
        <end position="110"/>
    </location>
</feature>
<dbReference type="PANTHER" id="PTHR10622:SF10">
    <property type="entry name" value="HET DOMAIN-CONTAINING PROTEIN"/>
    <property type="match status" value="1"/>
</dbReference>
<dbReference type="EMBL" id="LSBJ02000003">
    <property type="protein sequence ID" value="OAQ68974.1"/>
    <property type="molecule type" value="Genomic_DNA"/>
</dbReference>
<evidence type="ECO:0000313" key="3">
    <source>
        <dbReference type="Proteomes" id="UP000078397"/>
    </source>
</evidence>